<gene>
    <name evidence="1" type="ORF">CJD36_019720</name>
</gene>
<reference evidence="1 2" key="1">
    <citation type="submission" date="2018-01" db="EMBL/GenBank/DDBJ databases">
        <title>A novel member of the phylum Bacteroidetes isolated from glacier ice.</title>
        <authorList>
            <person name="Liu Q."/>
            <person name="Xin Y.-H."/>
        </authorList>
    </citation>
    <scope>NUCLEOTIDE SEQUENCE [LARGE SCALE GENOMIC DNA]</scope>
    <source>
        <strain evidence="1 2">RB1R16</strain>
    </source>
</reference>
<dbReference type="EMBL" id="PPSL01000006">
    <property type="protein sequence ID" value="PQJ09471.1"/>
    <property type="molecule type" value="Genomic_DNA"/>
</dbReference>
<protein>
    <submittedName>
        <fullName evidence="1">Uncharacterized protein</fullName>
    </submittedName>
</protein>
<dbReference type="AlphaFoldDB" id="A0A2S7SS69"/>
<keyword evidence="2" id="KW-1185">Reference proteome</keyword>
<evidence type="ECO:0000313" key="2">
    <source>
        <dbReference type="Proteomes" id="UP000239872"/>
    </source>
</evidence>
<dbReference type="RefSeq" id="WP_105040921.1">
    <property type="nucleotide sequence ID" value="NZ_PPSL01000006.1"/>
</dbReference>
<organism evidence="1 2">
    <name type="scientific">Flavipsychrobacter stenotrophus</name>
    <dbReference type="NCBI Taxonomy" id="2077091"/>
    <lineage>
        <taxon>Bacteria</taxon>
        <taxon>Pseudomonadati</taxon>
        <taxon>Bacteroidota</taxon>
        <taxon>Chitinophagia</taxon>
        <taxon>Chitinophagales</taxon>
        <taxon>Chitinophagaceae</taxon>
        <taxon>Flavipsychrobacter</taxon>
    </lineage>
</organism>
<sequence length="193" mass="22515">MTVTRLLYIFCLVLIIPGCIGKKGDDTKRINLIENSNIKLRDTSFQKYYSDLYYSPYIIRLDKNTKSAFIQIDSAYNNVNHLDKDTREEYYKKALSLLMKDEVDAHKAIWALPEMRQLQEADGGNGTVVTWIKEHLDHKTGYYLIDVKRNDVEQLSQMKGISSFRIRLRPRNIDIADESGYFVSLAVWRRAHS</sequence>
<proteinExistence type="predicted"/>
<comment type="caution">
    <text evidence="1">The sequence shown here is derived from an EMBL/GenBank/DDBJ whole genome shotgun (WGS) entry which is preliminary data.</text>
</comment>
<accession>A0A2S7SS69</accession>
<name>A0A2S7SS69_9BACT</name>
<dbReference type="Proteomes" id="UP000239872">
    <property type="component" value="Unassembled WGS sequence"/>
</dbReference>
<evidence type="ECO:0000313" key="1">
    <source>
        <dbReference type="EMBL" id="PQJ09471.1"/>
    </source>
</evidence>